<organism evidence="2 3">
    <name type="scientific">Penicillium rubens (strain ATCC 28089 / DSM 1075 / NRRL 1951 / Wisconsin 54-1255)</name>
    <name type="common">Penicillium chrysogenum</name>
    <dbReference type="NCBI Taxonomy" id="500485"/>
    <lineage>
        <taxon>Eukaryota</taxon>
        <taxon>Fungi</taxon>
        <taxon>Dikarya</taxon>
        <taxon>Ascomycota</taxon>
        <taxon>Pezizomycotina</taxon>
        <taxon>Eurotiomycetes</taxon>
        <taxon>Eurotiomycetidae</taxon>
        <taxon>Eurotiales</taxon>
        <taxon>Aspergillaceae</taxon>
        <taxon>Penicillium</taxon>
        <taxon>Penicillium chrysogenum species complex</taxon>
    </lineage>
</organism>
<sequence length="338" mass="36877">MGLDALWEINQIISPCLDFLVSEDKSLRRDWDDYWQFPHPVIPNFDHPGSTARQHRSYHDHEAPGKKSPQDVSLACRPPKFWIWSLQGDEYALDGIGCRPVENPTHPATHPAVFLPPRGNFLPALDNQGVAQPTLSLAAKKKLAHRPKRSQRRTALLVKLLEPIASESCCLAPIFPAMSLGLRKVTNALSHVFGRQTGSRRGGVGMLERCGLVSGSEGARAKPTGNNISASPPLSTNTDATLCNPIPLPGNTNTTTFAGEAGSGFDLLRSSVDLYIGTLVIDPGIWHPGPFPSDVISTVMRRCRKFDVSMQSLKPSNNRTVEACDIYLPDDSLAVDGM</sequence>
<dbReference type="HOGENOM" id="CLU_821602_0_0_1"/>
<proteinExistence type="predicted"/>
<keyword evidence="3" id="KW-1185">Reference proteome</keyword>
<dbReference type="Proteomes" id="UP000000724">
    <property type="component" value="Contig Pc00c22"/>
</dbReference>
<protein>
    <submittedName>
        <fullName evidence="2">Uncharacterized protein</fullName>
    </submittedName>
</protein>
<evidence type="ECO:0000256" key="1">
    <source>
        <dbReference type="SAM" id="MobiDB-lite"/>
    </source>
</evidence>
<dbReference type="EMBL" id="AM920437">
    <property type="protein sequence ID" value="CAP99278.1"/>
    <property type="molecule type" value="Genomic_DNA"/>
</dbReference>
<feature type="compositionally biased region" description="Basic and acidic residues" evidence="1">
    <location>
        <begin position="57"/>
        <end position="69"/>
    </location>
</feature>
<dbReference type="OMA" id="ESCCLAP"/>
<evidence type="ECO:0000313" key="2">
    <source>
        <dbReference type="EMBL" id="CAP99278.1"/>
    </source>
</evidence>
<name>B6HQ32_PENRW</name>
<reference evidence="2 3" key="1">
    <citation type="journal article" date="2008" name="Nat. Biotechnol.">
        <title>Genome sequencing and analysis of the filamentous fungus Penicillium chrysogenum.</title>
        <authorList>
            <person name="van den Berg M.A."/>
            <person name="Albang R."/>
            <person name="Albermann K."/>
            <person name="Badger J.H."/>
            <person name="Daran J.-M."/>
            <person name="Driessen A.J.M."/>
            <person name="Garcia-Estrada C."/>
            <person name="Fedorova N.D."/>
            <person name="Harris D.M."/>
            <person name="Heijne W.H.M."/>
            <person name="Joardar V.S."/>
            <person name="Kiel J.A.K.W."/>
            <person name="Kovalchuk A."/>
            <person name="Martin J.F."/>
            <person name="Nierman W.C."/>
            <person name="Nijland J.G."/>
            <person name="Pronk J.T."/>
            <person name="Roubos J.A."/>
            <person name="van der Klei I.J."/>
            <person name="van Peij N.N.M.E."/>
            <person name="Veenhuis M."/>
            <person name="von Doehren H."/>
            <person name="Wagner C."/>
            <person name="Wortman J.R."/>
            <person name="Bovenberg R.A.L."/>
        </authorList>
    </citation>
    <scope>NUCLEOTIDE SEQUENCE [LARGE SCALE GENOMIC DNA]</scope>
    <source>
        <strain evidence="3">ATCC 28089 / DSM 1075 / NRRL 1951 / Wisconsin 54-1255</strain>
    </source>
</reference>
<dbReference type="OrthoDB" id="4368169at2759"/>
<dbReference type="VEuPathDB" id="FungiDB:PCH_Pc22g19900"/>
<feature type="region of interest" description="Disordered" evidence="1">
    <location>
        <begin position="45"/>
        <end position="72"/>
    </location>
</feature>
<dbReference type="AlphaFoldDB" id="B6HQ32"/>
<evidence type="ECO:0000313" key="3">
    <source>
        <dbReference type="Proteomes" id="UP000000724"/>
    </source>
</evidence>
<accession>B6HQ32</accession>
<gene>
    <name evidence="2" type="ORF">Pc22g19900</name>
    <name evidence="2" type="ORF">PCH_Pc22g19900</name>
</gene>